<accession>A0ABR2RU21</accession>
<organism evidence="1 2">
    <name type="scientific">Hibiscus sabdariffa</name>
    <name type="common">roselle</name>
    <dbReference type="NCBI Taxonomy" id="183260"/>
    <lineage>
        <taxon>Eukaryota</taxon>
        <taxon>Viridiplantae</taxon>
        <taxon>Streptophyta</taxon>
        <taxon>Embryophyta</taxon>
        <taxon>Tracheophyta</taxon>
        <taxon>Spermatophyta</taxon>
        <taxon>Magnoliopsida</taxon>
        <taxon>eudicotyledons</taxon>
        <taxon>Gunneridae</taxon>
        <taxon>Pentapetalae</taxon>
        <taxon>rosids</taxon>
        <taxon>malvids</taxon>
        <taxon>Malvales</taxon>
        <taxon>Malvaceae</taxon>
        <taxon>Malvoideae</taxon>
        <taxon>Hibiscus</taxon>
    </lineage>
</organism>
<comment type="caution">
    <text evidence="1">The sequence shown here is derived from an EMBL/GenBank/DDBJ whole genome shotgun (WGS) entry which is preliminary data.</text>
</comment>
<proteinExistence type="predicted"/>
<dbReference type="EMBL" id="JBBPBN010000020">
    <property type="protein sequence ID" value="KAK9016480.1"/>
    <property type="molecule type" value="Genomic_DNA"/>
</dbReference>
<keyword evidence="2" id="KW-1185">Reference proteome</keyword>
<name>A0ABR2RU21_9ROSI</name>
<evidence type="ECO:0000313" key="1">
    <source>
        <dbReference type="EMBL" id="KAK9016480.1"/>
    </source>
</evidence>
<reference evidence="1 2" key="1">
    <citation type="journal article" date="2024" name="G3 (Bethesda)">
        <title>Genome assembly of Hibiscus sabdariffa L. provides insights into metabolisms of medicinal natural products.</title>
        <authorList>
            <person name="Kim T."/>
        </authorList>
    </citation>
    <scope>NUCLEOTIDE SEQUENCE [LARGE SCALE GENOMIC DNA]</scope>
    <source>
        <strain evidence="1">TK-2024</strain>
        <tissue evidence="1">Old leaves</tissue>
    </source>
</reference>
<gene>
    <name evidence="1" type="ORF">V6N11_078976</name>
</gene>
<protein>
    <submittedName>
        <fullName evidence="1">Uncharacterized protein</fullName>
    </submittedName>
</protein>
<dbReference type="Proteomes" id="UP001396334">
    <property type="component" value="Unassembled WGS sequence"/>
</dbReference>
<evidence type="ECO:0000313" key="2">
    <source>
        <dbReference type="Proteomes" id="UP001396334"/>
    </source>
</evidence>
<sequence length="174" mass="18678">MSPKSKTLQKEGYLSNVGKGWYGGKSPGLAGFAVQCLEPLNARIGLLSLNPDFSASISFSTLITQLLPPPPLHILIPSTDAVDTSIKSQSLGLGHFLQVERRAAAHICTRNHQPVMLTQIHSLPVTGLLLVLDLLVLMLNQVQEMAGSLTEPVEHGNGDGVPLLLSCLYPMLLH</sequence>